<dbReference type="SUPFAM" id="SSF54637">
    <property type="entry name" value="Thioesterase/thiol ester dehydrase-isomerase"/>
    <property type="match status" value="1"/>
</dbReference>
<accession>A0ABY9TK17</accession>
<dbReference type="Pfam" id="PF01575">
    <property type="entry name" value="MaoC_dehydratas"/>
    <property type="match status" value="1"/>
</dbReference>
<sequence>MTQPLVVGAKASLKKSFSSADVEKFAEVSLDSNPIHLDEDAGKASIFKQRVVHGALVSSLFSALLGCELPGEGTIFLGQTVKFSAPVFLNEEIEAVVEVASIHPKRPIVKFTLTATNPEGAVVISGEATVMAPKHLIG</sequence>
<dbReference type="Proteomes" id="UP001248581">
    <property type="component" value="Chromosome"/>
</dbReference>
<protein>
    <submittedName>
        <fullName evidence="2">MaoC family dehydratase</fullName>
    </submittedName>
</protein>
<proteinExistence type="predicted"/>
<gene>
    <name evidence="2" type="ORF">RI845_02055</name>
</gene>
<evidence type="ECO:0000313" key="3">
    <source>
        <dbReference type="Proteomes" id="UP001248581"/>
    </source>
</evidence>
<dbReference type="CDD" id="cd03449">
    <property type="entry name" value="R_hydratase"/>
    <property type="match status" value="1"/>
</dbReference>
<name>A0ABY9TK17_9GAMM</name>
<evidence type="ECO:0000313" key="2">
    <source>
        <dbReference type="EMBL" id="WNC68949.1"/>
    </source>
</evidence>
<feature type="domain" description="MaoC-like" evidence="1">
    <location>
        <begin position="13"/>
        <end position="113"/>
    </location>
</feature>
<dbReference type="Gene3D" id="3.10.129.10">
    <property type="entry name" value="Hotdog Thioesterase"/>
    <property type="match status" value="1"/>
</dbReference>
<keyword evidence="3" id="KW-1185">Reference proteome</keyword>
<dbReference type="PANTHER" id="PTHR43437:SF3">
    <property type="entry name" value="HYDROXYACYL-THIOESTER DEHYDRATASE TYPE 2, MITOCHONDRIAL"/>
    <property type="match status" value="1"/>
</dbReference>
<dbReference type="InterPro" id="IPR029069">
    <property type="entry name" value="HotDog_dom_sf"/>
</dbReference>
<dbReference type="EMBL" id="CP134146">
    <property type="protein sequence ID" value="WNC68949.1"/>
    <property type="molecule type" value="Genomic_DNA"/>
</dbReference>
<evidence type="ECO:0000259" key="1">
    <source>
        <dbReference type="Pfam" id="PF01575"/>
    </source>
</evidence>
<dbReference type="PANTHER" id="PTHR43437">
    <property type="entry name" value="HYDROXYACYL-THIOESTER DEHYDRATASE TYPE 2, MITOCHONDRIAL-RELATED"/>
    <property type="match status" value="1"/>
</dbReference>
<organism evidence="2 3">
    <name type="scientific">Thalassotalea nanhaiensis</name>
    <dbReference type="NCBI Taxonomy" id="3065648"/>
    <lineage>
        <taxon>Bacteria</taxon>
        <taxon>Pseudomonadati</taxon>
        <taxon>Pseudomonadota</taxon>
        <taxon>Gammaproteobacteria</taxon>
        <taxon>Alteromonadales</taxon>
        <taxon>Colwelliaceae</taxon>
        <taxon>Thalassotalea</taxon>
    </lineage>
</organism>
<reference evidence="3" key="1">
    <citation type="submission" date="2023-09" db="EMBL/GenBank/DDBJ databases">
        <authorList>
            <person name="Li S."/>
            <person name="Li X."/>
            <person name="Zhang C."/>
            <person name="Zhao Z."/>
        </authorList>
    </citation>
    <scope>NUCLEOTIDE SEQUENCE [LARGE SCALE GENOMIC DNA]</scope>
    <source>
        <strain evidence="3">SQ345</strain>
    </source>
</reference>
<dbReference type="InterPro" id="IPR050965">
    <property type="entry name" value="UPF0336/Enoyl-CoA_hydratase"/>
</dbReference>
<dbReference type="InterPro" id="IPR002539">
    <property type="entry name" value="MaoC-like_dom"/>
</dbReference>
<dbReference type="RefSeq" id="WP_348388103.1">
    <property type="nucleotide sequence ID" value="NZ_CP134146.1"/>
</dbReference>